<evidence type="ECO:0000256" key="8">
    <source>
        <dbReference type="ARBA" id="ARBA00023212"/>
    </source>
</evidence>
<evidence type="ECO:0000256" key="5">
    <source>
        <dbReference type="ARBA" id="ARBA00022737"/>
    </source>
</evidence>
<dbReference type="GO" id="GO:0005813">
    <property type="term" value="C:centrosome"/>
    <property type="evidence" value="ECO:0007669"/>
    <property type="project" value="EnsemblMetazoa"/>
</dbReference>
<dbReference type="GO" id="GO:1990498">
    <property type="term" value="C:mitotic spindle microtubule"/>
    <property type="evidence" value="ECO:0007669"/>
    <property type="project" value="EnsemblMetazoa"/>
</dbReference>
<dbReference type="Pfam" id="PF00069">
    <property type="entry name" value="Pkinase"/>
    <property type="match status" value="1"/>
</dbReference>
<comment type="catalytic activity">
    <reaction evidence="11">
        <text>L-seryl-[protein] + ATP = O-phospho-L-seryl-[protein] + ADP + H(+)</text>
        <dbReference type="Rhea" id="RHEA:17989"/>
        <dbReference type="Rhea" id="RHEA-COMP:9863"/>
        <dbReference type="Rhea" id="RHEA-COMP:11604"/>
        <dbReference type="ChEBI" id="CHEBI:15378"/>
        <dbReference type="ChEBI" id="CHEBI:29999"/>
        <dbReference type="ChEBI" id="CHEBI:30616"/>
        <dbReference type="ChEBI" id="CHEBI:83421"/>
        <dbReference type="ChEBI" id="CHEBI:456216"/>
        <dbReference type="EC" id="2.7.11.1"/>
    </reaction>
</comment>
<dbReference type="STRING" id="34506.A0A090L8W1"/>
<dbReference type="AlphaFoldDB" id="A0A090L8W1"/>
<comment type="catalytic activity">
    <reaction evidence="10">
        <text>L-threonyl-[protein] + ATP = O-phospho-L-threonyl-[protein] + ADP + H(+)</text>
        <dbReference type="Rhea" id="RHEA:46608"/>
        <dbReference type="Rhea" id="RHEA-COMP:11060"/>
        <dbReference type="Rhea" id="RHEA-COMP:11605"/>
        <dbReference type="ChEBI" id="CHEBI:15378"/>
        <dbReference type="ChEBI" id="CHEBI:30013"/>
        <dbReference type="ChEBI" id="CHEBI:30616"/>
        <dbReference type="ChEBI" id="CHEBI:61977"/>
        <dbReference type="ChEBI" id="CHEBI:456216"/>
        <dbReference type="EC" id="2.7.11.1"/>
    </reaction>
</comment>
<dbReference type="GO" id="GO:0097431">
    <property type="term" value="C:mitotic spindle pole"/>
    <property type="evidence" value="ECO:0007669"/>
    <property type="project" value="EnsemblMetazoa"/>
</dbReference>
<evidence type="ECO:0000256" key="9">
    <source>
        <dbReference type="ARBA" id="ARBA00031092"/>
    </source>
</evidence>
<organism evidence="15">
    <name type="scientific">Strongyloides ratti</name>
    <name type="common">Parasitic roundworm</name>
    <dbReference type="NCBI Taxonomy" id="34506"/>
    <lineage>
        <taxon>Eukaryota</taxon>
        <taxon>Metazoa</taxon>
        <taxon>Ecdysozoa</taxon>
        <taxon>Nematoda</taxon>
        <taxon>Chromadorea</taxon>
        <taxon>Rhabditida</taxon>
        <taxon>Tylenchina</taxon>
        <taxon>Panagrolaimomorpha</taxon>
        <taxon>Strongyloidoidea</taxon>
        <taxon>Strongyloididae</taxon>
        <taxon>Strongyloides</taxon>
    </lineage>
</organism>
<evidence type="ECO:0000313" key="16">
    <source>
        <dbReference type="Proteomes" id="UP000035682"/>
    </source>
</evidence>
<keyword evidence="16" id="KW-1185">Reference proteome</keyword>
<dbReference type="SUPFAM" id="SSF56112">
    <property type="entry name" value="Protein kinase-like (PK-like)"/>
    <property type="match status" value="1"/>
</dbReference>
<dbReference type="GO" id="GO:0005737">
    <property type="term" value="C:cytoplasm"/>
    <property type="evidence" value="ECO:0007669"/>
    <property type="project" value="EnsemblMetazoa"/>
</dbReference>
<protein>
    <recommendedName>
        <fullName evidence="3">non-specific serine/threonine protein kinase</fullName>
        <ecNumber evidence="3">2.7.11.1</ecNumber>
    </recommendedName>
    <alternativeName>
        <fullName evidence="9">Doublecortin-like and CAM kinase-like protein</fullName>
    </alternativeName>
</protein>
<dbReference type="GO" id="GO:0005524">
    <property type="term" value="F:ATP binding"/>
    <property type="evidence" value="ECO:0007669"/>
    <property type="project" value="UniProtKB-KW"/>
</dbReference>
<dbReference type="InterPro" id="IPR036572">
    <property type="entry name" value="Doublecortin_dom_sf"/>
</dbReference>
<sequence>MVRSKEQNDKAAPSHAASVALSSTNPIKKVTIKKTLKDFIVSDNNISIMDGGNIESGDIKFSTLKKSIKGDNINGRKKVKSLLEESEITKRKNINIDNGNCTNINDQSNVVIVSAAGASAIPTTSIYAINTTTTTHNPSTLNRKRTTRKMDGQTTTGSNSSRSTTGLSGEESRNSENKQNIITEFGMVSIEDKCDDNSPTSSNNPLNTTNNTINDCHRQFRCVAYSKAKRVRFYRNGDPFFNGVVLAISCERFRSLTVLIEELNRILSTSASLPAGVRNIFTTDGTLKITDVEELEDGCSYVCSSVDSIKLLDYQNAKQPQWLSAHSTRLRDGMRLSTHRHYYIREENNFVYPRIITIIRNGVKPRKVFRHLLNKKTALSFEQVTAELTRLVKLDSGLIRRIFTINGKLVRCLKDFFDTEEDVFLCCGNEKVICDDFVLVQEETRLLFNRNARGSIRRRRLQSVNPEMPTRNDRLSVKSGRIGRQEDTIEKNDSGLPGELGCQMQIIRLLGDGNTANVFEVRLKENGEEQALKIVKPADIPNLDKLIESELSIMSKIDNDFIVKMFNHWYIDDQWFISLELIPEGDLFEHLRKVKSFDERSASSLINCLSSALCYLHSLGIVHRDVKPENLLIFYDYTGEYNLPYLKLADFGLACELNDNELLLDICGTPTYVAPEILAELGYREKVDCWSTGVILYILLCGFPPFQSQNNDQEQLFEQILQGSFTFPSQMWNKISYSAKNLVCNMLTIDVDERYSAEAIFNDEWVTSLSHVSPEFEDAQEFEFHDRMARRASIHQMTFDDMSDVSEDDGFYFKRQRSMDEMSASSICNRNESPLLERKRSDSFFVTNKR</sequence>
<comment type="cofactor">
    <cofactor evidence="1">
        <name>Mg(2+)</name>
        <dbReference type="ChEBI" id="CHEBI:18420"/>
    </cofactor>
</comment>
<dbReference type="CTD" id="36376948"/>
<reference evidence="15 16" key="1">
    <citation type="submission" date="2014-09" db="EMBL/GenBank/DDBJ databases">
        <authorList>
            <person name="Martin A.A."/>
        </authorList>
    </citation>
    <scope>NUCLEOTIDE SEQUENCE</scope>
    <source>
        <strain evidence="16">ED321</strain>
        <strain evidence="15">ED321 Heterogonic</strain>
    </source>
</reference>
<dbReference type="SUPFAM" id="SSF89837">
    <property type="entry name" value="Doublecortin (DC)"/>
    <property type="match status" value="2"/>
</dbReference>
<dbReference type="WormBase" id="SRAE_1000283600">
    <property type="protein sequence ID" value="SRP01490"/>
    <property type="gene ID" value="WBGene00259453"/>
</dbReference>
<dbReference type="WBParaSite" id="SRAE_1000283600.1">
    <property type="protein sequence ID" value="SRAE_1000283600.1"/>
    <property type="gene ID" value="WBGene00259453"/>
</dbReference>
<evidence type="ECO:0000256" key="7">
    <source>
        <dbReference type="ARBA" id="ARBA00022840"/>
    </source>
</evidence>
<dbReference type="PROSITE" id="PS50011">
    <property type="entry name" value="PROTEIN_KINASE_DOM"/>
    <property type="match status" value="1"/>
</dbReference>
<keyword evidence="15" id="KW-0808">Transferase</keyword>
<dbReference type="eggNOG" id="KOG0032">
    <property type="taxonomic scope" value="Eukaryota"/>
</dbReference>
<dbReference type="eggNOG" id="KOG3757">
    <property type="taxonomic scope" value="Eukaryota"/>
</dbReference>
<dbReference type="PROSITE" id="PS00108">
    <property type="entry name" value="PROTEIN_KINASE_ST"/>
    <property type="match status" value="1"/>
</dbReference>
<dbReference type="EMBL" id="LN609528">
    <property type="protein sequence ID" value="CEF64583.1"/>
    <property type="molecule type" value="Genomic_DNA"/>
</dbReference>
<dbReference type="GeneID" id="36376948"/>
<feature type="domain" description="Doublecortin" evidence="14">
    <location>
        <begin position="229"/>
        <end position="315"/>
    </location>
</feature>
<evidence type="ECO:0000256" key="3">
    <source>
        <dbReference type="ARBA" id="ARBA00012513"/>
    </source>
</evidence>
<dbReference type="InterPro" id="IPR011009">
    <property type="entry name" value="Kinase-like_dom_sf"/>
</dbReference>
<dbReference type="PANTHER" id="PTHR24347">
    <property type="entry name" value="SERINE/THREONINE-PROTEIN KINASE"/>
    <property type="match status" value="1"/>
</dbReference>
<evidence type="ECO:0000259" key="13">
    <source>
        <dbReference type="PROSITE" id="PS50011"/>
    </source>
</evidence>
<keyword evidence="4" id="KW-0963">Cytoplasm</keyword>
<name>A0A090L8W1_STRRB</name>
<dbReference type="GO" id="GO:0040040">
    <property type="term" value="P:thermosensory behavior"/>
    <property type="evidence" value="ECO:0007669"/>
    <property type="project" value="EnsemblMetazoa"/>
</dbReference>
<feature type="domain" description="Protein kinase" evidence="13">
    <location>
        <begin position="504"/>
        <end position="766"/>
    </location>
</feature>
<reference evidence="17" key="2">
    <citation type="submission" date="2020-12" db="UniProtKB">
        <authorList>
            <consortium name="WormBaseParasite"/>
        </authorList>
    </citation>
    <scope>IDENTIFICATION</scope>
</reference>
<feature type="region of interest" description="Disordered" evidence="12">
    <location>
        <begin position="133"/>
        <end position="179"/>
    </location>
</feature>
<gene>
    <name evidence="15 17 18" type="ORF">SRAE_1000283600</name>
</gene>
<evidence type="ECO:0000256" key="10">
    <source>
        <dbReference type="ARBA" id="ARBA00047899"/>
    </source>
</evidence>
<evidence type="ECO:0000313" key="18">
    <source>
        <dbReference type="WormBase" id="SRAE_1000283600"/>
    </source>
</evidence>
<evidence type="ECO:0000256" key="6">
    <source>
        <dbReference type="ARBA" id="ARBA00022741"/>
    </source>
</evidence>
<dbReference type="Proteomes" id="UP000035682">
    <property type="component" value="Unplaced"/>
</dbReference>
<dbReference type="GO" id="GO:0035556">
    <property type="term" value="P:intracellular signal transduction"/>
    <property type="evidence" value="ECO:0007669"/>
    <property type="project" value="InterPro"/>
</dbReference>
<dbReference type="RefSeq" id="XP_024503784.1">
    <property type="nucleotide sequence ID" value="XM_024649959.1"/>
</dbReference>
<proteinExistence type="predicted"/>
<dbReference type="PROSITE" id="PS50309">
    <property type="entry name" value="DC"/>
    <property type="match status" value="2"/>
</dbReference>
<keyword evidence="8" id="KW-0206">Cytoskeleton</keyword>
<dbReference type="Gene3D" id="1.10.510.10">
    <property type="entry name" value="Transferase(Phosphotransferase) domain 1"/>
    <property type="match status" value="1"/>
</dbReference>
<keyword evidence="15" id="KW-0418">Kinase</keyword>
<dbReference type="OrthoDB" id="1738954at2759"/>
<evidence type="ECO:0000313" key="17">
    <source>
        <dbReference type="WBParaSite" id="SRAE_1000283600.1"/>
    </source>
</evidence>
<dbReference type="InterPro" id="IPR008271">
    <property type="entry name" value="Ser/Thr_kinase_AS"/>
</dbReference>
<dbReference type="OMA" id="CWEFEGS"/>
<dbReference type="GO" id="GO:0043052">
    <property type="term" value="P:thermotaxis"/>
    <property type="evidence" value="ECO:0007669"/>
    <property type="project" value="EnsemblMetazoa"/>
</dbReference>
<evidence type="ECO:0000256" key="11">
    <source>
        <dbReference type="ARBA" id="ARBA00048679"/>
    </source>
</evidence>
<evidence type="ECO:0000259" key="14">
    <source>
        <dbReference type="PROSITE" id="PS50309"/>
    </source>
</evidence>
<dbReference type="GO" id="GO:0007026">
    <property type="term" value="P:negative regulation of microtubule depolymerization"/>
    <property type="evidence" value="ECO:0007669"/>
    <property type="project" value="EnsemblMetazoa"/>
</dbReference>
<dbReference type="Gene3D" id="3.10.20.230">
    <property type="entry name" value="Doublecortin domain"/>
    <property type="match status" value="2"/>
</dbReference>
<accession>A0A090L8W1</accession>
<dbReference type="FunFam" id="1.10.510.10:FF:000571">
    <property type="entry name" value="Maternal embryonic leucine zipper kinase"/>
    <property type="match status" value="1"/>
</dbReference>
<dbReference type="GO" id="GO:0040001">
    <property type="term" value="P:establishment of mitotic spindle localization"/>
    <property type="evidence" value="ECO:0007669"/>
    <property type="project" value="EnsemblMetazoa"/>
</dbReference>
<evidence type="ECO:0000256" key="12">
    <source>
        <dbReference type="SAM" id="MobiDB-lite"/>
    </source>
</evidence>
<dbReference type="InterPro" id="IPR000719">
    <property type="entry name" value="Prot_kinase_dom"/>
</dbReference>
<keyword evidence="7" id="KW-0067">ATP-binding</keyword>
<dbReference type="GO" id="GO:0004674">
    <property type="term" value="F:protein serine/threonine kinase activity"/>
    <property type="evidence" value="ECO:0007669"/>
    <property type="project" value="UniProtKB-EC"/>
</dbReference>
<dbReference type="InterPro" id="IPR003533">
    <property type="entry name" value="Doublecortin_dom"/>
</dbReference>
<comment type="subcellular location">
    <subcellularLocation>
        <location evidence="2">Cytoplasm</location>
        <location evidence="2">Cytoskeleton</location>
    </subcellularLocation>
</comment>
<keyword evidence="6" id="KW-0547">Nucleotide-binding</keyword>
<evidence type="ECO:0000256" key="1">
    <source>
        <dbReference type="ARBA" id="ARBA00001946"/>
    </source>
</evidence>
<feature type="domain" description="Doublecortin" evidence="14">
    <location>
        <begin position="354"/>
        <end position="438"/>
    </location>
</feature>
<keyword evidence="5" id="KW-0677">Repeat</keyword>
<dbReference type="SMART" id="SM00537">
    <property type="entry name" value="DCX"/>
    <property type="match status" value="2"/>
</dbReference>
<dbReference type="SMART" id="SM00220">
    <property type="entry name" value="S_TKc"/>
    <property type="match status" value="1"/>
</dbReference>
<evidence type="ECO:0000256" key="2">
    <source>
        <dbReference type="ARBA" id="ARBA00004245"/>
    </source>
</evidence>
<dbReference type="GO" id="GO:0008017">
    <property type="term" value="F:microtubule binding"/>
    <property type="evidence" value="ECO:0007669"/>
    <property type="project" value="EnsemblMetazoa"/>
</dbReference>
<dbReference type="EC" id="2.7.11.1" evidence="3"/>
<evidence type="ECO:0000313" key="15">
    <source>
        <dbReference type="EMBL" id="CEF64583.1"/>
    </source>
</evidence>
<feature type="compositionally biased region" description="Low complexity" evidence="12">
    <location>
        <begin position="152"/>
        <end position="169"/>
    </location>
</feature>
<dbReference type="Pfam" id="PF03607">
    <property type="entry name" value="DCX"/>
    <property type="match status" value="2"/>
</dbReference>
<dbReference type="FunFam" id="3.10.20.230:FF:000018">
    <property type="entry name" value="Echinoderm microtubule-associated protein-like CG42247"/>
    <property type="match status" value="1"/>
</dbReference>
<evidence type="ECO:0000256" key="4">
    <source>
        <dbReference type="ARBA" id="ARBA00022490"/>
    </source>
</evidence>